<keyword evidence="4" id="KW-0378">Hydrolase</keyword>
<dbReference type="Gene3D" id="3.40.710.10">
    <property type="entry name" value="DD-peptidase/beta-lactamase superfamily"/>
    <property type="match status" value="1"/>
</dbReference>
<sequence>MQGIFVPIMLYLYPAKAGFFMCSYNQSICMNKLFIIVLAFACVSCRNNHPETAKVPANPAADSLTGKLHTLSAQGYFAGFSVAVVNKDSVLYENGVGTSNLSSGEKYTAQTTQPVASVSKTLIGLALLKAQEMGKLKLSDPINKYLPFKVRPALFPDKEITIQQLATHTSSIHDNYQYMDRSYILDDASGVAPTGYLQKFNPPSAGIGMEEFLRGLFSEDGKYYAEDNFTGMMPGQYYEYSNLGAAIAALVVEKATGMPYDAFVAKHILDPLGMKDSGFYGRGKEFSNRSYLYTGKKEPLPFYNCITYPDGGLVTSAADMAKYLQELIRGYQGRGKLLNKESYKQYYTTYLGPRNFLDGQETQNPFSDEYNSGLFIGFSPKGYIGHTGGDPGVSSLMFFDPETGTGRFLMVNTDIDDKQGNDAFYGIWDALELMVKTSK</sequence>
<dbReference type="PANTHER" id="PTHR46825:SF11">
    <property type="entry name" value="PENICILLIN-BINDING PROTEIN 4"/>
    <property type="match status" value="1"/>
</dbReference>
<dbReference type="KEGG" id="falb:HYN59_03365"/>
<proteinExistence type="predicted"/>
<dbReference type="Proteomes" id="UP000244929">
    <property type="component" value="Chromosome"/>
</dbReference>
<dbReference type="InterPro" id="IPR001466">
    <property type="entry name" value="Beta-lactam-related"/>
</dbReference>
<dbReference type="GO" id="GO:0016787">
    <property type="term" value="F:hydrolase activity"/>
    <property type="evidence" value="ECO:0007669"/>
    <property type="project" value="UniProtKB-KW"/>
</dbReference>
<dbReference type="GO" id="GO:0016020">
    <property type="term" value="C:membrane"/>
    <property type="evidence" value="ECO:0007669"/>
    <property type="project" value="UniProtKB-SubCell"/>
</dbReference>
<keyword evidence="5" id="KW-1185">Reference proteome</keyword>
<dbReference type="SUPFAM" id="SSF56601">
    <property type="entry name" value="beta-lactamase/transpeptidase-like"/>
    <property type="match status" value="1"/>
</dbReference>
<evidence type="ECO:0000256" key="1">
    <source>
        <dbReference type="ARBA" id="ARBA00004370"/>
    </source>
</evidence>
<evidence type="ECO:0000259" key="3">
    <source>
        <dbReference type="Pfam" id="PF00144"/>
    </source>
</evidence>
<protein>
    <submittedName>
        <fullName evidence="4">Serine hydrolase</fullName>
    </submittedName>
</protein>
<dbReference type="PANTHER" id="PTHR46825">
    <property type="entry name" value="D-ALANYL-D-ALANINE-CARBOXYPEPTIDASE/ENDOPEPTIDASE AMPH"/>
    <property type="match status" value="1"/>
</dbReference>
<reference evidence="4 5" key="1">
    <citation type="submission" date="2018-04" db="EMBL/GenBank/DDBJ databases">
        <title>Genome sequencing of Flavobacterium sp. HYN0059.</title>
        <authorList>
            <person name="Yi H."/>
            <person name="Baek C."/>
        </authorList>
    </citation>
    <scope>NUCLEOTIDE SEQUENCE [LARGE SCALE GENOMIC DNA]</scope>
    <source>
        <strain evidence="4 5">HYN0059</strain>
    </source>
</reference>
<evidence type="ECO:0000256" key="2">
    <source>
        <dbReference type="ARBA" id="ARBA00023136"/>
    </source>
</evidence>
<gene>
    <name evidence="4" type="ORF">HYN59_03365</name>
</gene>
<accession>A0A2S1QV36</accession>
<feature type="domain" description="Beta-lactamase-related" evidence="3">
    <location>
        <begin position="70"/>
        <end position="431"/>
    </location>
</feature>
<dbReference type="InterPro" id="IPR012338">
    <property type="entry name" value="Beta-lactam/transpept-like"/>
</dbReference>
<dbReference type="AlphaFoldDB" id="A0A2S1QV36"/>
<comment type="subcellular location">
    <subcellularLocation>
        <location evidence="1">Membrane</location>
    </subcellularLocation>
</comment>
<dbReference type="EMBL" id="CP029186">
    <property type="protein sequence ID" value="AWH84209.1"/>
    <property type="molecule type" value="Genomic_DNA"/>
</dbReference>
<evidence type="ECO:0000313" key="4">
    <source>
        <dbReference type="EMBL" id="AWH84209.1"/>
    </source>
</evidence>
<dbReference type="InterPro" id="IPR050491">
    <property type="entry name" value="AmpC-like"/>
</dbReference>
<dbReference type="Pfam" id="PF00144">
    <property type="entry name" value="Beta-lactamase"/>
    <property type="match status" value="1"/>
</dbReference>
<keyword evidence="2" id="KW-0472">Membrane</keyword>
<name>A0A2S1QV36_9FLAO</name>
<evidence type="ECO:0000313" key="5">
    <source>
        <dbReference type="Proteomes" id="UP000244929"/>
    </source>
</evidence>
<dbReference type="OrthoDB" id="846150at2"/>
<organism evidence="4 5">
    <name type="scientific">Flavobacterium album</name>
    <dbReference type="NCBI Taxonomy" id="2175091"/>
    <lineage>
        <taxon>Bacteria</taxon>
        <taxon>Pseudomonadati</taxon>
        <taxon>Bacteroidota</taxon>
        <taxon>Flavobacteriia</taxon>
        <taxon>Flavobacteriales</taxon>
        <taxon>Flavobacteriaceae</taxon>
        <taxon>Flavobacterium</taxon>
    </lineage>
</organism>